<name>A0ABT4KZR7_9SPHI</name>
<protein>
    <submittedName>
        <fullName evidence="2">Uncharacterized protein</fullName>
    </submittedName>
</protein>
<dbReference type="Proteomes" id="UP001144341">
    <property type="component" value="Unassembled WGS sequence"/>
</dbReference>
<feature type="transmembrane region" description="Helical" evidence="1">
    <location>
        <begin position="48"/>
        <end position="66"/>
    </location>
</feature>
<feature type="transmembrane region" description="Helical" evidence="1">
    <location>
        <begin position="103"/>
        <end position="123"/>
    </location>
</feature>
<organism evidence="2 3">
    <name type="scientific">Pedobacter rhodius</name>
    <dbReference type="NCBI Taxonomy" id="3004098"/>
    <lineage>
        <taxon>Bacteria</taxon>
        <taxon>Pseudomonadati</taxon>
        <taxon>Bacteroidota</taxon>
        <taxon>Sphingobacteriia</taxon>
        <taxon>Sphingobacteriales</taxon>
        <taxon>Sphingobacteriaceae</taxon>
        <taxon>Pedobacter</taxon>
    </lineage>
</organism>
<evidence type="ECO:0000313" key="3">
    <source>
        <dbReference type="Proteomes" id="UP001144341"/>
    </source>
</evidence>
<keyword evidence="3" id="KW-1185">Reference proteome</keyword>
<dbReference type="RefSeq" id="WP_269415130.1">
    <property type="nucleotide sequence ID" value="NZ_JAPWGL010000002.1"/>
</dbReference>
<sequence>MEFAAYTNAWAKSEVLQGKMMITAGIFLALIFTGIYRSENVFLKGSLVPLGLMLAILLGYGSFILYSRPAHAKEIIGLYQKSPDEAIKKEITKHLNDNKAGKLLMRIYPFLMILSVIALPLASTHYHKGMALGFTLLFISTFVIDNGFVTRSDAFLSFLQQ</sequence>
<feature type="transmembrane region" description="Helical" evidence="1">
    <location>
        <begin position="20"/>
        <end position="36"/>
    </location>
</feature>
<reference evidence="2" key="1">
    <citation type="submission" date="2022-12" db="EMBL/GenBank/DDBJ databases">
        <title>Genome sequence of SJ11.</title>
        <authorList>
            <person name="Woo H."/>
        </authorList>
    </citation>
    <scope>NUCLEOTIDE SEQUENCE</scope>
    <source>
        <strain evidence="2">SJ11</strain>
    </source>
</reference>
<dbReference type="EMBL" id="JAPWGL010000002">
    <property type="protein sequence ID" value="MCZ4223333.1"/>
    <property type="molecule type" value="Genomic_DNA"/>
</dbReference>
<evidence type="ECO:0000256" key="1">
    <source>
        <dbReference type="SAM" id="Phobius"/>
    </source>
</evidence>
<keyword evidence="1" id="KW-1133">Transmembrane helix</keyword>
<evidence type="ECO:0000313" key="2">
    <source>
        <dbReference type="EMBL" id="MCZ4223333.1"/>
    </source>
</evidence>
<accession>A0ABT4KZR7</accession>
<comment type="caution">
    <text evidence="2">The sequence shown here is derived from an EMBL/GenBank/DDBJ whole genome shotgun (WGS) entry which is preliminary data.</text>
</comment>
<feature type="transmembrane region" description="Helical" evidence="1">
    <location>
        <begin position="129"/>
        <end position="149"/>
    </location>
</feature>
<proteinExistence type="predicted"/>
<keyword evidence="1" id="KW-0812">Transmembrane</keyword>
<gene>
    <name evidence="2" type="ORF">O0931_08485</name>
</gene>
<keyword evidence="1" id="KW-0472">Membrane</keyword>